<name>A0ABV4A0K2_9BURK</name>
<proteinExistence type="predicted"/>
<sequence length="94" mass="10460">MRRFFFECGLVAPRRVRPQAGAQRHTVFVGQPYVFALFARLGHAVEMVEDLAVAQHLELLFERQCFAMAYAAAVAAQGKIKLAVVRVKNQATAV</sequence>
<reference evidence="1 2" key="1">
    <citation type="journal article" date="2013" name="Int. J. Syst. Evol. Microbiol.">
        <title>Comamonas guangdongensis sp. nov., isolated from subterranean forest sediment, and emended description of the genus Comamonas.</title>
        <authorList>
            <person name="Zhang J."/>
            <person name="Wang Y."/>
            <person name="Zhou S."/>
            <person name="Wu C."/>
            <person name="He J."/>
            <person name="Li F."/>
        </authorList>
    </citation>
    <scope>NUCLEOTIDE SEQUENCE [LARGE SCALE GENOMIC DNA]</scope>
    <source>
        <strain evidence="1 2">CCTCC AB2011133</strain>
    </source>
</reference>
<comment type="caution">
    <text evidence="1">The sequence shown here is derived from an EMBL/GenBank/DDBJ whole genome shotgun (WGS) entry which is preliminary data.</text>
</comment>
<protein>
    <submittedName>
        <fullName evidence="1">Uncharacterized protein</fullName>
    </submittedName>
</protein>
<organism evidence="1 2">
    <name type="scientific">Comamonas guangdongensis</name>
    <dbReference type="NCBI Taxonomy" id="510515"/>
    <lineage>
        <taxon>Bacteria</taxon>
        <taxon>Pseudomonadati</taxon>
        <taxon>Pseudomonadota</taxon>
        <taxon>Betaproteobacteria</taxon>
        <taxon>Burkholderiales</taxon>
        <taxon>Comamonadaceae</taxon>
        <taxon>Comamonas</taxon>
    </lineage>
</organism>
<keyword evidence="2" id="KW-1185">Reference proteome</keyword>
<evidence type="ECO:0000313" key="2">
    <source>
        <dbReference type="Proteomes" id="UP001561046"/>
    </source>
</evidence>
<evidence type="ECO:0000313" key="1">
    <source>
        <dbReference type="EMBL" id="MEX8194944.1"/>
    </source>
</evidence>
<gene>
    <name evidence="1" type="ORF">AB6724_19095</name>
</gene>
<dbReference type="EMBL" id="JBFYGN010000029">
    <property type="protein sequence ID" value="MEX8194944.1"/>
    <property type="molecule type" value="Genomic_DNA"/>
</dbReference>
<accession>A0ABV4A0K2</accession>
<dbReference type="Proteomes" id="UP001561046">
    <property type="component" value="Unassembled WGS sequence"/>
</dbReference>
<dbReference type="RefSeq" id="WP_369340120.1">
    <property type="nucleotide sequence ID" value="NZ_JBFYGN010000029.1"/>
</dbReference>